<dbReference type="InterPro" id="IPR005174">
    <property type="entry name" value="KIB1-4_b-propeller"/>
</dbReference>
<gene>
    <name evidence="8" type="primary">11443087</name>
    <name evidence="6" type="ordered locus">MTR_7g083950</name>
    <name evidence="7" type="ORF">MtrunA17_Chr7g0252101</name>
</gene>
<evidence type="ECO:0000256" key="2">
    <source>
        <dbReference type="ARBA" id="ARBA00023242"/>
    </source>
</evidence>
<feature type="domain" description="F-box" evidence="4">
    <location>
        <begin position="91"/>
        <end position="122"/>
    </location>
</feature>
<evidence type="ECO:0000259" key="5">
    <source>
        <dbReference type="Pfam" id="PF03478"/>
    </source>
</evidence>
<dbReference type="EMBL" id="CM001223">
    <property type="protein sequence ID" value="AES80711.1"/>
    <property type="molecule type" value="Genomic_DNA"/>
</dbReference>
<evidence type="ECO:0000256" key="3">
    <source>
        <dbReference type="PROSITE-ProRule" id="PRU00810"/>
    </source>
</evidence>
<dbReference type="HOGENOM" id="CLU_052098_0_0_1"/>
<reference evidence="6 9" key="1">
    <citation type="journal article" date="2011" name="Nature">
        <title>The Medicago genome provides insight into the evolution of rhizobial symbioses.</title>
        <authorList>
            <person name="Young N.D."/>
            <person name="Debelle F."/>
            <person name="Oldroyd G.E."/>
            <person name="Geurts R."/>
            <person name="Cannon S.B."/>
            <person name="Udvardi M.K."/>
            <person name="Benedito V.A."/>
            <person name="Mayer K.F."/>
            <person name="Gouzy J."/>
            <person name="Schoof H."/>
            <person name="Van de Peer Y."/>
            <person name="Proost S."/>
            <person name="Cook D.R."/>
            <person name="Meyers B.C."/>
            <person name="Spannagl M."/>
            <person name="Cheung F."/>
            <person name="De Mita S."/>
            <person name="Krishnakumar V."/>
            <person name="Gundlach H."/>
            <person name="Zhou S."/>
            <person name="Mudge J."/>
            <person name="Bharti A.K."/>
            <person name="Murray J.D."/>
            <person name="Naoumkina M.A."/>
            <person name="Rosen B."/>
            <person name="Silverstein K.A."/>
            <person name="Tang H."/>
            <person name="Rombauts S."/>
            <person name="Zhao P.X."/>
            <person name="Zhou P."/>
            <person name="Barbe V."/>
            <person name="Bardou P."/>
            <person name="Bechner M."/>
            <person name="Bellec A."/>
            <person name="Berger A."/>
            <person name="Berges H."/>
            <person name="Bidwell S."/>
            <person name="Bisseling T."/>
            <person name="Choisne N."/>
            <person name="Couloux A."/>
            <person name="Denny R."/>
            <person name="Deshpande S."/>
            <person name="Dai X."/>
            <person name="Doyle J.J."/>
            <person name="Dudez A.M."/>
            <person name="Farmer A.D."/>
            <person name="Fouteau S."/>
            <person name="Franken C."/>
            <person name="Gibelin C."/>
            <person name="Gish J."/>
            <person name="Goldstein S."/>
            <person name="Gonzalez A.J."/>
            <person name="Green P.J."/>
            <person name="Hallab A."/>
            <person name="Hartog M."/>
            <person name="Hua A."/>
            <person name="Humphray S.J."/>
            <person name="Jeong D.H."/>
            <person name="Jing Y."/>
            <person name="Jocker A."/>
            <person name="Kenton S.M."/>
            <person name="Kim D.J."/>
            <person name="Klee K."/>
            <person name="Lai H."/>
            <person name="Lang C."/>
            <person name="Lin S."/>
            <person name="Macmil S.L."/>
            <person name="Magdelenat G."/>
            <person name="Matthews L."/>
            <person name="McCorrison J."/>
            <person name="Monaghan E.L."/>
            <person name="Mun J.H."/>
            <person name="Najar F.Z."/>
            <person name="Nicholson C."/>
            <person name="Noirot C."/>
            <person name="O'Bleness M."/>
            <person name="Paule C.R."/>
            <person name="Poulain J."/>
            <person name="Prion F."/>
            <person name="Qin B."/>
            <person name="Qu C."/>
            <person name="Retzel E.F."/>
            <person name="Riddle C."/>
            <person name="Sallet E."/>
            <person name="Samain S."/>
            <person name="Samson N."/>
            <person name="Sanders I."/>
            <person name="Saurat O."/>
            <person name="Scarpelli C."/>
            <person name="Schiex T."/>
            <person name="Segurens B."/>
            <person name="Severin A.J."/>
            <person name="Sherrier D.J."/>
            <person name="Shi R."/>
            <person name="Sims S."/>
            <person name="Singer S.R."/>
            <person name="Sinharoy S."/>
            <person name="Sterck L."/>
            <person name="Viollet A."/>
            <person name="Wang B.B."/>
            <person name="Wang K."/>
            <person name="Wang M."/>
            <person name="Wang X."/>
            <person name="Warfsmann J."/>
            <person name="Weissenbach J."/>
            <person name="White D.D."/>
            <person name="White J.D."/>
            <person name="Wiley G.B."/>
            <person name="Wincker P."/>
            <person name="Xing Y."/>
            <person name="Yang L."/>
            <person name="Yao Z."/>
            <person name="Ying F."/>
            <person name="Zhai J."/>
            <person name="Zhou L."/>
            <person name="Zuber A."/>
            <person name="Denarie J."/>
            <person name="Dixon R.A."/>
            <person name="May G.D."/>
            <person name="Schwartz D.C."/>
            <person name="Rogers J."/>
            <person name="Quetier F."/>
            <person name="Town C.D."/>
            <person name="Roe B.A."/>
        </authorList>
    </citation>
    <scope>NUCLEOTIDE SEQUENCE [LARGE SCALE GENOMIC DNA]</scope>
    <source>
        <strain evidence="6">A17</strain>
        <strain evidence="8 9">cv. Jemalong A17</strain>
    </source>
</reference>
<dbReference type="PANTHER" id="PTHR33800">
    <property type="entry name" value="OS06G0113600 PROTEIN"/>
    <property type="match status" value="1"/>
</dbReference>
<reference evidence="8" key="3">
    <citation type="submission" date="2015-04" db="UniProtKB">
        <authorList>
            <consortium name="EnsemblPlants"/>
        </authorList>
    </citation>
    <scope>IDENTIFICATION</scope>
    <source>
        <strain evidence="8">cv. Jemalong A17</strain>
    </source>
</reference>
<dbReference type="GO" id="GO:0005634">
    <property type="term" value="C:nucleus"/>
    <property type="evidence" value="ECO:0007669"/>
    <property type="project" value="UniProtKB-SubCell"/>
</dbReference>
<evidence type="ECO:0000313" key="10">
    <source>
        <dbReference type="Proteomes" id="UP000265566"/>
    </source>
</evidence>
<dbReference type="eggNOG" id="KOG4204">
    <property type="taxonomic scope" value="Eukaryota"/>
</dbReference>
<dbReference type="EMBL" id="PSQE01000007">
    <property type="protein sequence ID" value="RHN47355.1"/>
    <property type="molecule type" value="Genomic_DNA"/>
</dbReference>
<dbReference type="InterPro" id="IPR036047">
    <property type="entry name" value="F-box-like_dom_sf"/>
</dbReference>
<dbReference type="Pfam" id="PF02671">
    <property type="entry name" value="PAH"/>
    <property type="match status" value="1"/>
</dbReference>
<dbReference type="PANTHER" id="PTHR33800:SF13">
    <property type="entry name" value="OS06G0113600 PROTEIN"/>
    <property type="match status" value="1"/>
</dbReference>
<evidence type="ECO:0000259" key="4">
    <source>
        <dbReference type="Pfam" id="PF00646"/>
    </source>
</evidence>
<name>G7KX87_MEDTR</name>
<comment type="subcellular location">
    <subcellularLocation>
        <location evidence="1 3">Nucleus</location>
    </subcellularLocation>
</comment>
<evidence type="ECO:0000313" key="7">
    <source>
        <dbReference type="EMBL" id="RHN47355.1"/>
    </source>
</evidence>
<protein>
    <submittedName>
        <fullName evidence="6">Paired amphipathic helix protein</fullName>
    </submittedName>
    <submittedName>
        <fullName evidence="7">Putative transcription regulator Others family</fullName>
    </submittedName>
</protein>
<keyword evidence="9" id="KW-1185">Reference proteome</keyword>
<evidence type="ECO:0000313" key="8">
    <source>
        <dbReference type="EnsemblPlants" id="AES80711"/>
    </source>
</evidence>
<reference evidence="6 9" key="2">
    <citation type="journal article" date="2014" name="BMC Genomics">
        <title>An improved genome release (version Mt4.0) for the model legume Medicago truncatula.</title>
        <authorList>
            <person name="Tang H."/>
            <person name="Krishnakumar V."/>
            <person name="Bidwell S."/>
            <person name="Rosen B."/>
            <person name="Chan A."/>
            <person name="Zhou S."/>
            <person name="Gentzbittel L."/>
            <person name="Childs K.L."/>
            <person name="Yandell M."/>
            <person name="Gundlach H."/>
            <person name="Mayer K.F."/>
            <person name="Schwartz D.C."/>
            <person name="Town C.D."/>
        </authorList>
    </citation>
    <scope>GENOME REANNOTATION</scope>
    <source>
        <strain evidence="8 9">cv. Jemalong A17</strain>
    </source>
</reference>
<dbReference type="PROSITE" id="PS51477">
    <property type="entry name" value="PAH"/>
    <property type="match status" value="1"/>
</dbReference>
<dbReference type="GO" id="GO:0006355">
    <property type="term" value="P:regulation of DNA-templated transcription"/>
    <property type="evidence" value="ECO:0007669"/>
    <property type="project" value="InterPro"/>
</dbReference>
<evidence type="ECO:0000313" key="6">
    <source>
        <dbReference type="EMBL" id="AES80711.1"/>
    </source>
</evidence>
<dbReference type="InterPro" id="IPR003822">
    <property type="entry name" value="PAH"/>
</dbReference>
<sequence length="432" mass="50237">MINIPQNDGHDYALESLLKEVKLASKHDNMLKYDEFLKLIKDFKAEIIDIRGVQARVRELLQGYPGLIFRFNTFLIIPTGGKTVNKVGENCQLPMDVLDIISETLDFDDHFQFAGVCKNWRAFHKIYWRNFLTSQEPLLLQIHRGISYSFINILDQKVYCLKMEYSFLRWCRYVTSSSGYFIMAHCRNNSLMLINPFTRIKTIVNTPTSQSNFFTIDRALLAFGKCSDEFVLVVLCSLRLHVYQSRNCGWVTYSIKRHLGRVVDFVVLHNIIYIVTHKANIGVLSLNSANIRFLNLKSTPDEPYHTFLRLVNCDEQLLVVDLKLSTIWKVYKIDFSTMNYVKLKTLGDVALLYAANCRPRNCYALSNPNRWGYESNSVYANNEDSTTCRVYSGDDKRLQKCIMLPAPYGKRSLKFDWCFRHLQSEVDYSLVE</sequence>
<reference evidence="10" key="4">
    <citation type="journal article" date="2018" name="Nat. Plants">
        <title>Whole-genome landscape of Medicago truncatula symbiotic genes.</title>
        <authorList>
            <person name="Pecrix Y."/>
            <person name="Staton S.E."/>
            <person name="Sallet E."/>
            <person name="Lelandais-Briere C."/>
            <person name="Moreau S."/>
            <person name="Carrere S."/>
            <person name="Blein T."/>
            <person name="Jardinaud M.F."/>
            <person name="Latrasse D."/>
            <person name="Zouine M."/>
            <person name="Zahm M."/>
            <person name="Kreplak J."/>
            <person name="Mayjonade B."/>
            <person name="Satge C."/>
            <person name="Perez M."/>
            <person name="Cauet S."/>
            <person name="Marande W."/>
            <person name="Chantry-Darmon C."/>
            <person name="Lopez-Roques C."/>
            <person name="Bouchez O."/>
            <person name="Berard A."/>
            <person name="Debelle F."/>
            <person name="Munos S."/>
            <person name="Bendahmane A."/>
            <person name="Berges H."/>
            <person name="Niebel A."/>
            <person name="Buitink J."/>
            <person name="Frugier F."/>
            <person name="Benhamed M."/>
            <person name="Crespi M."/>
            <person name="Gouzy J."/>
            <person name="Gamas P."/>
        </authorList>
    </citation>
    <scope>NUCLEOTIDE SEQUENCE [LARGE SCALE GENOMIC DNA]</scope>
    <source>
        <strain evidence="10">cv. Jemalong A17</strain>
    </source>
</reference>
<dbReference type="Proteomes" id="UP000265566">
    <property type="component" value="Chromosome 7"/>
</dbReference>
<reference evidence="7" key="5">
    <citation type="journal article" date="2018" name="Nat. Plants">
        <title>Whole-genome landscape of Medicago truncatula symbiotic genes.</title>
        <authorList>
            <person name="Pecrix Y."/>
            <person name="Gamas P."/>
            <person name="Carrere S."/>
        </authorList>
    </citation>
    <scope>NUCLEOTIDE SEQUENCE</scope>
    <source>
        <tissue evidence="7">Leaves</tissue>
    </source>
</reference>
<dbReference type="Proteomes" id="UP000002051">
    <property type="component" value="Unassembled WGS sequence"/>
</dbReference>
<dbReference type="EnsemblPlants" id="AES80711">
    <property type="protein sequence ID" value="AES80711"/>
    <property type="gene ID" value="MTR_7g083950"/>
</dbReference>
<dbReference type="Gramene" id="rna41946">
    <property type="protein sequence ID" value="RHN47355.1"/>
    <property type="gene ID" value="gene41946"/>
</dbReference>
<dbReference type="InterPro" id="IPR001810">
    <property type="entry name" value="F-box_dom"/>
</dbReference>
<dbReference type="Gene3D" id="1.20.1160.11">
    <property type="entry name" value="Paired amphipathic helix"/>
    <property type="match status" value="1"/>
</dbReference>
<dbReference type="AlphaFoldDB" id="G7KX87"/>
<dbReference type="InterPro" id="IPR036600">
    <property type="entry name" value="PAH_sf"/>
</dbReference>
<dbReference type="PaxDb" id="3880-AES80711"/>
<keyword evidence="2 3" id="KW-0539">Nucleus</keyword>
<dbReference type="Pfam" id="PF00646">
    <property type="entry name" value="F-box"/>
    <property type="match status" value="1"/>
</dbReference>
<proteinExistence type="predicted"/>
<accession>G7KX87</accession>
<feature type="domain" description="KIB1-4 beta-propeller" evidence="5">
    <location>
        <begin position="151"/>
        <end position="391"/>
    </location>
</feature>
<organism evidence="6 9">
    <name type="scientific">Medicago truncatula</name>
    <name type="common">Barrel medic</name>
    <name type="synonym">Medicago tribuloides</name>
    <dbReference type="NCBI Taxonomy" id="3880"/>
    <lineage>
        <taxon>Eukaryota</taxon>
        <taxon>Viridiplantae</taxon>
        <taxon>Streptophyta</taxon>
        <taxon>Embryophyta</taxon>
        <taxon>Tracheophyta</taxon>
        <taxon>Spermatophyta</taxon>
        <taxon>Magnoliopsida</taxon>
        <taxon>eudicotyledons</taxon>
        <taxon>Gunneridae</taxon>
        <taxon>Pentapetalae</taxon>
        <taxon>rosids</taxon>
        <taxon>fabids</taxon>
        <taxon>Fabales</taxon>
        <taxon>Fabaceae</taxon>
        <taxon>Papilionoideae</taxon>
        <taxon>50 kb inversion clade</taxon>
        <taxon>NPAAA clade</taxon>
        <taxon>Hologalegina</taxon>
        <taxon>IRL clade</taxon>
        <taxon>Trifolieae</taxon>
        <taxon>Medicago</taxon>
    </lineage>
</organism>
<evidence type="ECO:0000256" key="1">
    <source>
        <dbReference type="ARBA" id="ARBA00004123"/>
    </source>
</evidence>
<dbReference type="STRING" id="3880.G7KX87"/>
<dbReference type="SUPFAM" id="SSF47762">
    <property type="entry name" value="PAH2 domain"/>
    <property type="match status" value="1"/>
</dbReference>
<dbReference type="Pfam" id="PF03478">
    <property type="entry name" value="Beta-prop_KIB1-4"/>
    <property type="match status" value="1"/>
</dbReference>
<dbReference type="SUPFAM" id="SSF81383">
    <property type="entry name" value="F-box domain"/>
    <property type="match status" value="1"/>
</dbReference>
<evidence type="ECO:0000313" key="9">
    <source>
        <dbReference type="Proteomes" id="UP000002051"/>
    </source>
</evidence>